<evidence type="ECO:0000259" key="3">
    <source>
        <dbReference type="SMART" id="SM00530"/>
    </source>
</evidence>
<dbReference type="PANTHER" id="PTHR34475">
    <property type="match status" value="1"/>
</dbReference>
<keyword evidence="2" id="KW-1133">Transmembrane helix</keyword>
<feature type="transmembrane region" description="Helical" evidence="2">
    <location>
        <begin position="106"/>
        <end position="127"/>
    </location>
</feature>
<dbReference type="InterPro" id="IPR025194">
    <property type="entry name" value="RodZ-like_C"/>
</dbReference>
<keyword evidence="2" id="KW-0472">Membrane</keyword>
<evidence type="ECO:0000313" key="5">
    <source>
        <dbReference type="Proteomes" id="UP000237846"/>
    </source>
</evidence>
<proteinExistence type="predicted"/>
<dbReference type="Proteomes" id="UP000237846">
    <property type="component" value="Unassembled WGS sequence"/>
</dbReference>
<feature type="region of interest" description="Disordered" evidence="1">
    <location>
        <begin position="143"/>
        <end position="169"/>
    </location>
</feature>
<organism evidence="4 5">
    <name type="scientific">Allonocardiopsis opalescens</name>
    <dbReference type="NCBI Taxonomy" id="1144618"/>
    <lineage>
        <taxon>Bacteria</taxon>
        <taxon>Bacillati</taxon>
        <taxon>Actinomycetota</taxon>
        <taxon>Actinomycetes</taxon>
        <taxon>Streptosporangiales</taxon>
        <taxon>Allonocardiopsis</taxon>
    </lineage>
</organism>
<reference evidence="4 5" key="1">
    <citation type="submission" date="2018-03" db="EMBL/GenBank/DDBJ databases">
        <title>Genomic Encyclopedia of Archaeal and Bacterial Type Strains, Phase II (KMG-II): from individual species to whole genera.</title>
        <authorList>
            <person name="Goeker M."/>
        </authorList>
    </citation>
    <scope>NUCLEOTIDE SEQUENCE [LARGE SCALE GENOMIC DNA]</scope>
    <source>
        <strain evidence="4 5">DSM 45601</strain>
    </source>
</reference>
<dbReference type="PANTHER" id="PTHR34475:SF1">
    <property type="entry name" value="CYTOSKELETON PROTEIN RODZ"/>
    <property type="match status" value="1"/>
</dbReference>
<dbReference type="SMART" id="SM00530">
    <property type="entry name" value="HTH_XRE"/>
    <property type="match status" value="1"/>
</dbReference>
<dbReference type="Pfam" id="PF13413">
    <property type="entry name" value="HTH_25"/>
    <property type="match status" value="1"/>
</dbReference>
<dbReference type="Gene3D" id="1.10.260.40">
    <property type="entry name" value="lambda repressor-like DNA-binding domains"/>
    <property type="match status" value="1"/>
</dbReference>
<protein>
    <submittedName>
        <fullName evidence="4">Cytoskeletal protein RodZ</fullName>
    </submittedName>
</protein>
<comment type="caution">
    <text evidence="4">The sequence shown here is derived from an EMBL/GenBank/DDBJ whole genome shotgun (WGS) entry which is preliminary data.</text>
</comment>
<evidence type="ECO:0000256" key="2">
    <source>
        <dbReference type="SAM" id="Phobius"/>
    </source>
</evidence>
<evidence type="ECO:0000313" key="4">
    <source>
        <dbReference type="EMBL" id="PRY02629.1"/>
    </source>
</evidence>
<gene>
    <name evidence="4" type="ORF">CLV72_1011232</name>
</gene>
<sequence>MSIGEQLAQARREANLSIRYVAERTRIRETVIHAIERDDFSLCGGDFYARGHIRSLAKLFGLDPVPLVAEFDAEFGPAPSFDTIITPDPVLSSRRRVSVSTRRRPNWTMAMALALLGVVGYGVFYAVTAPAPQGPATAQRVVAESLTGPQEREPSESAPQAEPSPSPSAQRLRLELRAEETTWVSVKDAEGQELFSGTIEQGSSRDWSADHDLRVVVGNAGGLTMLVNGEDLGPVGESGEVEAFTVRPDDPPTAALAPS</sequence>
<dbReference type="Pfam" id="PF13464">
    <property type="entry name" value="RodZ_C"/>
    <property type="match status" value="1"/>
</dbReference>
<dbReference type="RefSeq" id="WP_170140890.1">
    <property type="nucleotide sequence ID" value="NZ_PVZC01000001.1"/>
</dbReference>
<dbReference type="AlphaFoldDB" id="A0A2T0QFC7"/>
<dbReference type="CDD" id="cd00093">
    <property type="entry name" value="HTH_XRE"/>
    <property type="match status" value="1"/>
</dbReference>
<dbReference type="SUPFAM" id="SSF47413">
    <property type="entry name" value="lambda repressor-like DNA-binding domains"/>
    <property type="match status" value="1"/>
</dbReference>
<dbReference type="GO" id="GO:0003677">
    <property type="term" value="F:DNA binding"/>
    <property type="evidence" value="ECO:0007669"/>
    <property type="project" value="InterPro"/>
</dbReference>
<dbReference type="InterPro" id="IPR050400">
    <property type="entry name" value="Bact_Cytoskel_RodZ"/>
</dbReference>
<dbReference type="InterPro" id="IPR001387">
    <property type="entry name" value="Cro/C1-type_HTH"/>
</dbReference>
<feature type="compositionally biased region" description="Low complexity" evidence="1">
    <location>
        <begin position="156"/>
        <end position="169"/>
    </location>
</feature>
<name>A0A2T0QFC7_9ACTN</name>
<dbReference type="InterPro" id="IPR010982">
    <property type="entry name" value="Lambda_DNA-bd_dom_sf"/>
</dbReference>
<evidence type="ECO:0000256" key="1">
    <source>
        <dbReference type="SAM" id="MobiDB-lite"/>
    </source>
</evidence>
<accession>A0A2T0QFC7</accession>
<dbReference type="EMBL" id="PVZC01000001">
    <property type="protein sequence ID" value="PRY02629.1"/>
    <property type="molecule type" value="Genomic_DNA"/>
</dbReference>
<feature type="domain" description="HTH cro/C1-type" evidence="3">
    <location>
        <begin position="6"/>
        <end position="67"/>
    </location>
</feature>
<keyword evidence="2" id="KW-0812">Transmembrane</keyword>
<keyword evidence="5" id="KW-1185">Reference proteome</keyword>